<feature type="region of interest" description="Disordered" evidence="1">
    <location>
        <begin position="509"/>
        <end position="533"/>
    </location>
</feature>
<protein>
    <submittedName>
        <fullName evidence="2">Uncharacterized protein</fullName>
    </submittedName>
</protein>
<keyword evidence="3" id="KW-1185">Reference proteome</keyword>
<dbReference type="OrthoDB" id="5375771at2759"/>
<dbReference type="EMBL" id="VXIS01000061">
    <property type="protein sequence ID" value="KAA8909102.1"/>
    <property type="molecule type" value="Genomic_DNA"/>
</dbReference>
<evidence type="ECO:0000313" key="2">
    <source>
        <dbReference type="EMBL" id="KAA8909102.1"/>
    </source>
</evidence>
<feature type="compositionally biased region" description="Basic and acidic residues" evidence="1">
    <location>
        <begin position="524"/>
        <end position="533"/>
    </location>
</feature>
<gene>
    <name evidence="2" type="ORF">FN846DRAFT_943470</name>
</gene>
<feature type="region of interest" description="Disordered" evidence="1">
    <location>
        <begin position="458"/>
        <end position="478"/>
    </location>
</feature>
<dbReference type="InParanoid" id="A0A5J5F0S1"/>
<evidence type="ECO:0000313" key="3">
    <source>
        <dbReference type="Proteomes" id="UP000326924"/>
    </source>
</evidence>
<dbReference type="AlphaFoldDB" id="A0A5J5F0S1"/>
<accession>A0A5J5F0S1</accession>
<proteinExistence type="predicted"/>
<evidence type="ECO:0000256" key="1">
    <source>
        <dbReference type="SAM" id="MobiDB-lite"/>
    </source>
</evidence>
<organism evidence="2 3">
    <name type="scientific">Sphaerosporella brunnea</name>
    <dbReference type="NCBI Taxonomy" id="1250544"/>
    <lineage>
        <taxon>Eukaryota</taxon>
        <taxon>Fungi</taxon>
        <taxon>Dikarya</taxon>
        <taxon>Ascomycota</taxon>
        <taxon>Pezizomycotina</taxon>
        <taxon>Pezizomycetes</taxon>
        <taxon>Pezizales</taxon>
        <taxon>Pyronemataceae</taxon>
        <taxon>Sphaerosporella</taxon>
    </lineage>
</organism>
<name>A0A5J5F0S1_9PEZI</name>
<feature type="region of interest" description="Disordered" evidence="1">
    <location>
        <begin position="1"/>
        <end position="89"/>
    </location>
</feature>
<feature type="compositionally biased region" description="Basic and acidic residues" evidence="1">
    <location>
        <begin position="18"/>
        <end position="28"/>
    </location>
</feature>
<reference evidence="2 3" key="1">
    <citation type="submission" date="2019-09" db="EMBL/GenBank/DDBJ databases">
        <title>Draft genome of the ectomycorrhizal ascomycete Sphaerosporella brunnea.</title>
        <authorList>
            <consortium name="DOE Joint Genome Institute"/>
            <person name="Benucci G.M."/>
            <person name="Marozzi G."/>
            <person name="Antonielli L."/>
            <person name="Sanchez S."/>
            <person name="Marco P."/>
            <person name="Wang X."/>
            <person name="Falini L.B."/>
            <person name="Barry K."/>
            <person name="Haridas S."/>
            <person name="Lipzen A."/>
            <person name="Labutti K."/>
            <person name="Grigoriev I.V."/>
            <person name="Murat C."/>
            <person name="Martin F."/>
            <person name="Albertini E."/>
            <person name="Donnini D."/>
            <person name="Bonito G."/>
        </authorList>
    </citation>
    <scope>NUCLEOTIDE SEQUENCE [LARGE SCALE GENOMIC DNA]</scope>
    <source>
        <strain evidence="2 3">Sb_GMNB300</strain>
    </source>
</reference>
<feature type="compositionally biased region" description="Polar residues" evidence="1">
    <location>
        <begin position="39"/>
        <end position="54"/>
    </location>
</feature>
<dbReference type="Proteomes" id="UP000326924">
    <property type="component" value="Unassembled WGS sequence"/>
</dbReference>
<comment type="caution">
    <text evidence="2">The sequence shown here is derived from an EMBL/GenBank/DDBJ whole genome shotgun (WGS) entry which is preliminary data.</text>
</comment>
<sequence>MQCHNGDNPDTPRSPRNKPFDLTDKEFSPHWSAGRPIQWSPSPSPLNISFTGPTSPARWPSPEIDSEGQSLRSPAFRPTKGDIEPSPFRLEPVKDAIDDKITPLLLLASSKAHFSTSLPDALRNINSSELGLLNSHPQEPFSPLGNDSLELLVPKIDVKAVPENRKQALISEFKKVIAELEATLEKRDEDVYTKELLSGAPTPPPRPTTFPRNRMARDCPMARWGELNPKLFLPPPFDSPQKENGRLSPVADGLYGAENVDADYWKGFDQTYDVRDRSFESIKSDEDLQPLRWKNKSKWIEKGVNVLTQLDEESLGSNSSVKVTPSKKEVRWKDEALPISPVAEIIPHDETPFHADLEIEAQDLPGLPLFPVQPSTLLFIENSVPGRQVETPISTENIKVEADSDFKHQASVEPAPQTPTRPALVAARNVNRELAANSPVNSPSGSVSGKLIKLFEELSKPGARSPPKTLDVSPANSGRLDSVAVEDMMTSTGFVMDGSVDGAAEADKKRDVLAPVQNDGTQAARHDGLDESF</sequence>